<dbReference type="Proteomes" id="UP000734343">
    <property type="component" value="Unassembled WGS sequence"/>
</dbReference>
<dbReference type="RefSeq" id="WP_217173191.1">
    <property type="nucleotide sequence ID" value="NZ_JAFMOW010000061.1"/>
</dbReference>
<proteinExistence type="predicted"/>
<keyword evidence="2" id="KW-1185">Reference proteome</keyword>
<gene>
    <name evidence="1" type="ORF">J1778_11045</name>
</gene>
<sequence length="213" mass="24093">MSETQQYGVFVSGKDFLSGLRFAQQYNPELIGFNKITLQEAGQHVSYADLCIVLKGEEKNFGLLGEVEGNYGEKLMLESFWGKKKGSFYSFGIGVKTRVFRHLDHNALPPNITGQWVETNQGTKYIVIIESDHWIIKDFHNAIGTMKIFMTLGPLQRSNYDPTLLPVINKIKQSWDFNVLDLMADLRVLINPHSLSSLGTNKLDVKVIPTIII</sequence>
<evidence type="ECO:0000313" key="1">
    <source>
        <dbReference type="EMBL" id="MBU9855812.1"/>
    </source>
</evidence>
<dbReference type="EMBL" id="JAFMOW010000061">
    <property type="protein sequence ID" value="MBU9855812.1"/>
    <property type="molecule type" value="Genomic_DNA"/>
</dbReference>
<organism evidence="1 2">
    <name type="scientific">Rahnella bonaserana</name>
    <dbReference type="NCBI Taxonomy" id="2816248"/>
    <lineage>
        <taxon>Bacteria</taxon>
        <taxon>Pseudomonadati</taxon>
        <taxon>Pseudomonadota</taxon>
        <taxon>Gammaproteobacteria</taxon>
        <taxon>Enterobacterales</taxon>
        <taxon>Yersiniaceae</taxon>
        <taxon>Rahnella</taxon>
    </lineage>
</organism>
<name>A0ABS6LVI2_9GAMM</name>
<reference evidence="1 2" key="1">
    <citation type="submission" date="2021-03" db="EMBL/GenBank/DDBJ databases">
        <title>Five novel Rahnella species.</title>
        <authorList>
            <person name="Brady C."/>
            <person name="Asselin J."/>
            <person name="Beer S."/>
            <person name="Bruberg M.B."/>
            <person name="Crampton B."/>
            <person name="Venter S."/>
            <person name="Arnold D."/>
            <person name="Denman S."/>
        </authorList>
    </citation>
    <scope>NUCLEOTIDE SEQUENCE [LARGE SCALE GENOMIC DNA]</scope>
    <source>
        <strain evidence="1 2">H11b</strain>
    </source>
</reference>
<evidence type="ECO:0000313" key="2">
    <source>
        <dbReference type="Proteomes" id="UP000734343"/>
    </source>
</evidence>
<comment type="caution">
    <text evidence="1">The sequence shown here is derived from an EMBL/GenBank/DDBJ whole genome shotgun (WGS) entry which is preliminary data.</text>
</comment>
<accession>A0ABS6LVI2</accession>
<protein>
    <submittedName>
        <fullName evidence="1">Uncharacterized protein</fullName>
    </submittedName>
</protein>